<keyword evidence="6 11" id="KW-0106">Calcium</keyword>
<gene>
    <name evidence="14" type="ORF">BDP27DRAFT_1334296</name>
</gene>
<dbReference type="PANTHER" id="PTHR11742:SF55">
    <property type="entry name" value="ENDOPLASMIC RETICULUM MANNOSYL-OLIGOSACCHARIDE 1,2-ALPHA-MANNOSIDASE"/>
    <property type="match status" value="1"/>
</dbReference>
<comment type="caution">
    <text evidence="14">The sequence shown here is derived from an EMBL/GenBank/DDBJ whole genome shotgun (WGS) entry which is preliminary data.</text>
</comment>
<dbReference type="OrthoDB" id="8118055at2759"/>
<name>A0A9P5PHG8_9AGAR</name>
<feature type="active site" evidence="10">
    <location>
        <position position="419"/>
    </location>
</feature>
<dbReference type="AlphaFoldDB" id="A0A9P5PHG8"/>
<evidence type="ECO:0000256" key="2">
    <source>
        <dbReference type="ARBA" id="ARBA00004922"/>
    </source>
</evidence>
<organism evidence="14 15">
    <name type="scientific">Rhodocollybia butyracea</name>
    <dbReference type="NCBI Taxonomy" id="206335"/>
    <lineage>
        <taxon>Eukaryota</taxon>
        <taxon>Fungi</taxon>
        <taxon>Dikarya</taxon>
        <taxon>Basidiomycota</taxon>
        <taxon>Agaricomycotina</taxon>
        <taxon>Agaricomycetes</taxon>
        <taxon>Agaricomycetidae</taxon>
        <taxon>Agaricales</taxon>
        <taxon>Marasmiineae</taxon>
        <taxon>Omphalotaceae</taxon>
        <taxon>Rhodocollybia</taxon>
    </lineage>
</organism>
<dbReference type="GO" id="GO:0005509">
    <property type="term" value="F:calcium ion binding"/>
    <property type="evidence" value="ECO:0007669"/>
    <property type="project" value="InterPro"/>
</dbReference>
<dbReference type="PANTHER" id="PTHR11742">
    <property type="entry name" value="MANNOSYL-OLIGOSACCHARIDE ALPHA-1,2-MANNOSIDASE-RELATED"/>
    <property type="match status" value="1"/>
</dbReference>
<dbReference type="InterPro" id="IPR050749">
    <property type="entry name" value="Glycosyl_Hydrolase_47"/>
</dbReference>
<keyword evidence="7 12" id="KW-1015">Disulfide bond</keyword>
<feature type="active site" evidence="10">
    <location>
        <position position="242"/>
    </location>
</feature>
<comment type="cofactor">
    <cofactor evidence="1 11">
        <name>Ca(2+)</name>
        <dbReference type="ChEBI" id="CHEBI:29108"/>
    </cofactor>
</comment>
<evidence type="ECO:0000313" key="14">
    <source>
        <dbReference type="EMBL" id="KAF9063968.1"/>
    </source>
</evidence>
<dbReference type="Gene3D" id="1.50.10.10">
    <property type="match status" value="1"/>
</dbReference>
<dbReference type="InterPro" id="IPR012341">
    <property type="entry name" value="6hp_glycosidase-like_sf"/>
</dbReference>
<comment type="similarity">
    <text evidence="3 13">Belongs to the glycosyl hydrolase 47 family.</text>
</comment>
<evidence type="ECO:0000256" key="13">
    <source>
        <dbReference type="RuleBase" id="RU361193"/>
    </source>
</evidence>
<dbReference type="EC" id="3.2.1.-" evidence="13"/>
<evidence type="ECO:0000256" key="10">
    <source>
        <dbReference type="PIRSR" id="PIRSR601382-1"/>
    </source>
</evidence>
<dbReference type="GO" id="GO:0016020">
    <property type="term" value="C:membrane"/>
    <property type="evidence" value="ECO:0007669"/>
    <property type="project" value="InterPro"/>
</dbReference>
<dbReference type="InterPro" id="IPR036026">
    <property type="entry name" value="Seven-hairpin_glycosidases"/>
</dbReference>
<dbReference type="Proteomes" id="UP000772434">
    <property type="component" value="Unassembled WGS sequence"/>
</dbReference>
<comment type="pathway">
    <text evidence="2">Protein modification; protein glycosylation.</text>
</comment>
<dbReference type="GO" id="GO:0036503">
    <property type="term" value="P:ERAD pathway"/>
    <property type="evidence" value="ECO:0007669"/>
    <property type="project" value="UniProtKB-ARBA"/>
</dbReference>
<feature type="disulfide bond" evidence="12">
    <location>
        <begin position="317"/>
        <end position="366"/>
    </location>
</feature>
<reference evidence="14" key="1">
    <citation type="submission" date="2020-11" db="EMBL/GenBank/DDBJ databases">
        <authorList>
            <consortium name="DOE Joint Genome Institute"/>
            <person name="Ahrendt S."/>
            <person name="Riley R."/>
            <person name="Andreopoulos W."/>
            <person name="Labutti K."/>
            <person name="Pangilinan J."/>
            <person name="Ruiz-Duenas F.J."/>
            <person name="Barrasa J.M."/>
            <person name="Sanchez-Garcia M."/>
            <person name="Camarero S."/>
            <person name="Miyauchi S."/>
            <person name="Serrano A."/>
            <person name="Linde D."/>
            <person name="Babiker R."/>
            <person name="Drula E."/>
            <person name="Ayuso-Fernandez I."/>
            <person name="Pacheco R."/>
            <person name="Padilla G."/>
            <person name="Ferreira P."/>
            <person name="Barriuso J."/>
            <person name="Kellner H."/>
            <person name="Castanera R."/>
            <person name="Alfaro M."/>
            <person name="Ramirez L."/>
            <person name="Pisabarro A.G."/>
            <person name="Kuo A."/>
            <person name="Tritt A."/>
            <person name="Lipzen A."/>
            <person name="He G."/>
            <person name="Yan M."/>
            <person name="Ng V."/>
            <person name="Cullen D."/>
            <person name="Martin F."/>
            <person name="Rosso M.-N."/>
            <person name="Henrissat B."/>
            <person name="Hibbett D."/>
            <person name="Martinez A.T."/>
            <person name="Grigoriev I.V."/>
        </authorList>
    </citation>
    <scope>NUCLEOTIDE SEQUENCE</scope>
    <source>
        <strain evidence="14">AH 40177</strain>
    </source>
</reference>
<sequence>MSWEDSPGSDAAMVLEADDEKREAVVAAFKVRALYSGALKRSPRDAMGSDEYRPISRKGDNLTSGGGIGYTIVDAVDTMYLMGLKEEYEVAHRWIETELSFNHSRSTISTFETTIRVLGGLLSAHYLTSDEMYLKHAEDLGHRLVVAFNTSSGLPSETVRLSHPSGNLSPTTSPAEAGSLQLEFRYLAELTKNSTFWYKAEHAMSVIKKALLPNLNGLAPTSMQIRQGTFQSSVVRVGSEADSYYEYLLKQYLQTNMTEPVYQSMYDHAMDGAVDNLIQRTPVESLTYVGQLDPQGRSLSSSTKLWHFGHRQEHLVCFLAGTLMLGAVTSGSRDGHHTVSVPPLPEQLTERGLRDWQMGIDILEGCLSTHDTETGLAPEVAEFRAADDEKYPYDRDWFIPGRFNRNRSPYEARYMLRPEIVESLFVAWRLTGDTRYRDWSWKIFSSIEKYARIPTGGYATIMDQETFFLSETLKYLFLTFSDSEVLPLQNVVFNTEAHPLPLFDPTITPRFF</sequence>
<evidence type="ECO:0000256" key="1">
    <source>
        <dbReference type="ARBA" id="ARBA00001913"/>
    </source>
</evidence>
<comment type="catalytic activity">
    <reaction evidence="8">
        <text>N(4)-(alpha-D-Man-(1-&gt;2)-alpha-D-Man-(1-&gt;2)-alpha-D-Man-(1-&gt;3)-[alpha-D-Man-(1-&gt;3)-[alpha-D-Man-(1-&gt;2)-alpha-D-Man-(1-&gt;6)]-alpha-D-Man-(1-&gt;6)]-beta-D-Man-(1-&gt;4)-beta-D-GlcNAc-(1-&gt;4)-beta-D-GlcNAc)-L-asparaginyl-[protein] (N-glucan mannose isomer 8A1,2,3B1,3) + 3 H2O = N(4)-(alpha-D-Man-(1-&gt;3)-[alpha-D-Man-(1-&gt;3)-[alpha-D-Man-(1-&gt;6)]-alpha-D-Man-(1-&gt;6)]-beta-D-Man-(1-&gt;4)-beta-D-GlcNAc-(1-&gt;4)-beta-D-GlcNAc)-L-asparaginyl-[protein] (N-glucan mannose isomer 5A1,2) + 3 beta-D-mannose</text>
        <dbReference type="Rhea" id="RHEA:56028"/>
        <dbReference type="Rhea" id="RHEA-COMP:14358"/>
        <dbReference type="Rhea" id="RHEA-COMP:14367"/>
        <dbReference type="ChEBI" id="CHEBI:15377"/>
        <dbReference type="ChEBI" id="CHEBI:28563"/>
        <dbReference type="ChEBI" id="CHEBI:59087"/>
        <dbReference type="ChEBI" id="CHEBI:60628"/>
        <dbReference type="EC" id="3.2.1.113"/>
    </reaction>
</comment>
<evidence type="ECO:0000256" key="4">
    <source>
        <dbReference type="ARBA" id="ARBA00022723"/>
    </source>
</evidence>
<evidence type="ECO:0000256" key="9">
    <source>
        <dbReference type="ARBA" id="ARBA00048605"/>
    </source>
</evidence>
<dbReference type="Pfam" id="PF01532">
    <property type="entry name" value="Glyco_hydro_47"/>
    <property type="match status" value="1"/>
</dbReference>
<evidence type="ECO:0000256" key="6">
    <source>
        <dbReference type="ARBA" id="ARBA00022837"/>
    </source>
</evidence>
<feature type="active site" description="Proton donor" evidence="10">
    <location>
        <position position="112"/>
    </location>
</feature>
<proteinExistence type="inferred from homology"/>
<protein>
    <recommendedName>
        <fullName evidence="13">alpha-1,2-Mannosidase</fullName>
        <ecNumber evidence="13">3.2.1.-</ecNumber>
    </recommendedName>
</protein>
<accession>A0A9P5PHG8</accession>
<dbReference type="EMBL" id="JADNRY010000134">
    <property type="protein sequence ID" value="KAF9063968.1"/>
    <property type="molecule type" value="Genomic_DNA"/>
</dbReference>
<dbReference type="InterPro" id="IPR001382">
    <property type="entry name" value="Glyco_hydro_47"/>
</dbReference>
<evidence type="ECO:0000256" key="12">
    <source>
        <dbReference type="PIRSR" id="PIRSR601382-3"/>
    </source>
</evidence>
<evidence type="ECO:0000256" key="11">
    <source>
        <dbReference type="PIRSR" id="PIRSR601382-2"/>
    </source>
</evidence>
<dbReference type="GO" id="GO:0004571">
    <property type="term" value="F:mannosyl-oligosaccharide 1,2-alpha-mannosidase activity"/>
    <property type="evidence" value="ECO:0007669"/>
    <property type="project" value="UniProtKB-EC"/>
</dbReference>
<evidence type="ECO:0000256" key="3">
    <source>
        <dbReference type="ARBA" id="ARBA00007658"/>
    </source>
</evidence>
<evidence type="ECO:0000313" key="15">
    <source>
        <dbReference type="Proteomes" id="UP000772434"/>
    </source>
</evidence>
<feature type="binding site" evidence="11">
    <location>
        <position position="495"/>
    </location>
    <ligand>
        <name>Ca(2+)</name>
        <dbReference type="ChEBI" id="CHEBI:29108"/>
    </ligand>
</feature>
<keyword evidence="13" id="KW-0326">Glycosidase</keyword>
<dbReference type="GO" id="GO:0005783">
    <property type="term" value="C:endoplasmic reticulum"/>
    <property type="evidence" value="ECO:0007669"/>
    <property type="project" value="TreeGrafter"/>
</dbReference>
<keyword evidence="4 11" id="KW-0479">Metal-binding</keyword>
<dbReference type="GO" id="GO:0005975">
    <property type="term" value="P:carbohydrate metabolic process"/>
    <property type="evidence" value="ECO:0007669"/>
    <property type="project" value="InterPro"/>
</dbReference>
<dbReference type="SUPFAM" id="SSF48225">
    <property type="entry name" value="Seven-hairpin glycosidases"/>
    <property type="match status" value="1"/>
</dbReference>
<evidence type="ECO:0000256" key="7">
    <source>
        <dbReference type="ARBA" id="ARBA00023157"/>
    </source>
</evidence>
<feature type="active site" description="Proton donor" evidence="10">
    <location>
        <position position="379"/>
    </location>
</feature>
<comment type="catalytic activity">
    <reaction evidence="9">
        <text>N(4)-(alpha-D-Man-(1-&gt;2)-alpha-D-Man-(1-&gt;2)-alpha-D-Man-(1-&gt;3)-[alpha-D-Man-(1-&gt;2)-alpha-D-Man-(1-&gt;3)-[alpha-D-Man-(1-&gt;2)-alpha-D-Man-(1-&gt;6)]-alpha-D-Man-(1-&gt;6)]-beta-D-Man-(1-&gt;4)-beta-D-GlcNAc-(1-&gt;4)-beta-D-GlcNAc)-L-asparaginyl-[protein] (N-glucan mannose isomer 9A1,2,3B1,2,3) + 4 H2O = N(4)-(alpha-D-Man-(1-&gt;3)-[alpha-D-Man-(1-&gt;3)-[alpha-D-Man-(1-&gt;6)]-alpha-D-Man-(1-&gt;6)]-beta-D-Man-(1-&gt;4)-beta-D-GlcNAc-(1-&gt;4)-beta-D-GlcNAc)-L-asparaginyl-[protein] (N-glucan mannose isomer 5A1,2) + 4 beta-D-mannose</text>
        <dbReference type="Rhea" id="RHEA:56008"/>
        <dbReference type="Rhea" id="RHEA-COMP:14356"/>
        <dbReference type="Rhea" id="RHEA-COMP:14367"/>
        <dbReference type="ChEBI" id="CHEBI:15377"/>
        <dbReference type="ChEBI" id="CHEBI:28563"/>
        <dbReference type="ChEBI" id="CHEBI:59087"/>
        <dbReference type="ChEBI" id="CHEBI:139493"/>
        <dbReference type="EC" id="3.2.1.113"/>
    </reaction>
</comment>
<keyword evidence="5 13" id="KW-0378">Hydrolase</keyword>
<evidence type="ECO:0000256" key="5">
    <source>
        <dbReference type="ARBA" id="ARBA00022801"/>
    </source>
</evidence>
<dbReference type="PRINTS" id="PR00747">
    <property type="entry name" value="GLYHDRLASE47"/>
</dbReference>
<keyword evidence="15" id="KW-1185">Reference proteome</keyword>
<evidence type="ECO:0000256" key="8">
    <source>
        <dbReference type="ARBA" id="ARBA00047669"/>
    </source>
</evidence>